<reference evidence="4 5" key="1">
    <citation type="journal article" date="2022" name="Allergy">
        <title>Genome assembly and annotation of Periplaneta americana reveal a comprehensive cockroach allergen profile.</title>
        <authorList>
            <person name="Wang L."/>
            <person name="Xiong Q."/>
            <person name="Saelim N."/>
            <person name="Wang L."/>
            <person name="Nong W."/>
            <person name="Wan A.T."/>
            <person name="Shi M."/>
            <person name="Liu X."/>
            <person name="Cao Q."/>
            <person name="Hui J.H.L."/>
            <person name="Sookrung N."/>
            <person name="Leung T.F."/>
            <person name="Tungtrongchitr A."/>
            <person name="Tsui S.K.W."/>
        </authorList>
    </citation>
    <scope>NUCLEOTIDE SEQUENCE [LARGE SCALE GENOMIC DNA]</scope>
    <source>
        <strain evidence="4">PWHHKU_190912</strain>
    </source>
</reference>
<proteinExistence type="predicted"/>
<evidence type="ECO:0000259" key="3">
    <source>
        <dbReference type="PROSITE" id="PS51455"/>
    </source>
</evidence>
<keyword evidence="1" id="KW-0547">Nucleotide-binding</keyword>
<dbReference type="EMBL" id="JAJSOF020000019">
    <property type="protein sequence ID" value="KAJ4438826.1"/>
    <property type="molecule type" value="Genomic_DNA"/>
</dbReference>
<dbReference type="Proteomes" id="UP001148838">
    <property type="component" value="Unassembled WGS sequence"/>
</dbReference>
<gene>
    <name evidence="4" type="ORF">ANN_14778</name>
</gene>
<sequence>INELIHVTIPVMLLPDDFRAYSKLKVDNHLFNKENMPSHFKVKEYCPLVFRNLRERFSIDDFDYKESMTRSQPVLVDSAGKSGAKFYQSYDRLFILKSLTSEEVERMHSFLKHYHPYIVERHGKTLLPQYLGMYRLTVDGVEHYLVAMRNVFSNHLQTHRKFDLKGSTVDREASDKEREKDLPTLKDNDFVKEGMKIYIGDDAKEKLLETLTADVEFLTKLHLMDYSLLLGVHDCARAEQENRERAEQEDEENNGLEEDEDSESGSGLDTRGGGEKWGWGGAMATPPDSPHAGALMRETSLQYETGIVPELDIYAIPSSEGGCIINRTRQYMAYADDVVIITRPASAINKVYEEIKEITKEIGLEINMDKTEFMNTSKNRIRTEENKIVSIGSEQFKECNEFKYLGSVVTWDNDCSKDIKARILAGNRCYYALGKVMRTRYISKQTKLLICKTVIKPIVVSGCESWTMTEQQQQQLRRWERKILRKIYGPVKEQNNCRIRSNLELEQVYKTPNIVTLIKIRRLEWVGHLIRMEDERMAKMIFSGTLEGKRDRGRPRLKWLDCIEERGNKEMEEEGRGQKNSCAPLKEIYFLALIDVLTHYGVRKQAAKAAKTVKYGANVDGISTCDPEQYGKRFIEFMSKAIE</sequence>
<evidence type="ECO:0000313" key="4">
    <source>
        <dbReference type="EMBL" id="KAJ4438826.1"/>
    </source>
</evidence>
<feature type="domain" description="PIPK" evidence="3">
    <location>
        <begin position="1"/>
        <end position="642"/>
    </location>
</feature>
<feature type="region of interest" description="Disordered" evidence="2">
    <location>
        <begin position="240"/>
        <end position="280"/>
    </location>
</feature>
<protein>
    <recommendedName>
        <fullName evidence="3">PIPK domain-containing protein</fullName>
    </recommendedName>
</protein>
<name>A0ABQ8SYM6_PERAM</name>
<dbReference type="Pfam" id="PF01504">
    <property type="entry name" value="PIP5K"/>
    <property type="match status" value="2"/>
</dbReference>
<evidence type="ECO:0000256" key="1">
    <source>
        <dbReference type="PROSITE-ProRule" id="PRU00781"/>
    </source>
</evidence>
<dbReference type="PANTHER" id="PTHR23086:SF8">
    <property type="entry name" value="PHOSPHATIDYLINOSITOL 5-PHOSPHATE 4-KINASE, ISOFORM A"/>
    <property type="match status" value="1"/>
</dbReference>
<evidence type="ECO:0000313" key="5">
    <source>
        <dbReference type="Proteomes" id="UP001148838"/>
    </source>
</evidence>
<keyword evidence="1" id="KW-0808">Transferase</keyword>
<dbReference type="SMART" id="SM00330">
    <property type="entry name" value="PIPKc"/>
    <property type="match status" value="1"/>
</dbReference>
<dbReference type="Gene3D" id="3.30.810.10">
    <property type="entry name" value="2-Layer Sandwich"/>
    <property type="match status" value="2"/>
</dbReference>
<keyword evidence="5" id="KW-1185">Reference proteome</keyword>
<dbReference type="Gene3D" id="3.30.800.10">
    <property type="entry name" value="Phosphatidylinositol Phosphate Kinase II Beta"/>
    <property type="match status" value="1"/>
</dbReference>
<dbReference type="InterPro" id="IPR027484">
    <property type="entry name" value="PInositol-4-P-5-kinase_N"/>
</dbReference>
<keyword evidence="1" id="KW-0067">ATP-binding</keyword>
<organism evidence="4 5">
    <name type="scientific">Periplaneta americana</name>
    <name type="common">American cockroach</name>
    <name type="synonym">Blatta americana</name>
    <dbReference type="NCBI Taxonomy" id="6978"/>
    <lineage>
        <taxon>Eukaryota</taxon>
        <taxon>Metazoa</taxon>
        <taxon>Ecdysozoa</taxon>
        <taxon>Arthropoda</taxon>
        <taxon>Hexapoda</taxon>
        <taxon>Insecta</taxon>
        <taxon>Pterygota</taxon>
        <taxon>Neoptera</taxon>
        <taxon>Polyneoptera</taxon>
        <taxon>Dictyoptera</taxon>
        <taxon>Blattodea</taxon>
        <taxon>Blattoidea</taxon>
        <taxon>Blattidae</taxon>
        <taxon>Blattinae</taxon>
        <taxon>Periplaneta</taxon>
    </lineage>
</organism>
<dbReference type="InterPro" id="IPR027483">
    <property type="entry name" value="PInositol-4-P-4/5-kinase_C_sf"/>
</dbReference>
<comment type="caution">
    <text evidence="4">The sequence shown here is derived from an EMBL/GenBank/DDBJ whole genome shotgun (WGS) entry which is preliminary data.</text>
</comment>
<evidence type="ECO:0000256" key="2">
    <source>
        <dbReference type="SAM" id="MobiDB-lite"/>
    </source>
</evidence>
<feature type="compositionally biased region" description="Acidic residues" evidence="2">
    <location>
        <begin position="247"/>
        <end position="263"/>
    </location>
</feature>
<dbReference type="PROSITE" id="PS51455">
    <property type="entry name" value="PIPK"/>
    <property type="match status" value="1"/>
</dbReference>
<dbReference type="CDD" id="cd17305">
    <property type="entry name" value="PIPKc_PIP5KII"/>
    <property type="match status" value="1"/>
</dbReference>
<dbReference type="InterPro" id="IPR043502">
    <property type="entry name" value="DNA/RNA_pol_sf"/>
</dbReference>
<dbReference type="SUPFAM" id="SSF56672">
    <property type="entry name" value="DNA/RNA polymerases"/>
    <property type="match status" value="1"/>
</dbReference>
<accession>A0ABQ8SYM6</accession>
<dbReference type="InterPro" id="IPR002498">
    <property type="entry name" value="PInositol-4-P-4/5-kinase_core"/>
</dbReference>
<dbReference type="InterPro" id="IPR023610">
    <property type="entry name" value="PInositol-4/5-P-5/4-kinase"/>
</dbReference>
<dbReference type="PANTHER" id="PTHR23086">
    <property type="entry name" value="PHOSPHATIDYLINOSITOL-4-PHOSPHATE 5-KINASE"/>
    <property type="match status" value="1"/>
</dbReference>
<dbReference type="SUPFAM" id="SSF56104">
    <property type="entry name" value="SAICAR synthase-like"/>
    <property type="match status" value="2"/>
</dbReference>
<feature type="non-terminal residue" evidence="4">
    <location>
        <position position="1"/>
    </location>
</feature>
<keyword evidence="1" id="KW-0418">Kinase</keyword>